<comment type="caution">
    <text evidence="2">The sequence shown here is derived from an EMBL/GenBank/DDBJ whole genome shotgun (WGS) entry which is preliminary data.</text>
</comment>
<keyword evidence="1" id="KW-0812">Transmembrane</keyword>
<organism evidence="2 3">
    <name type="scientific">Acorus calamus</name>
    <name type="common">Sweet flag</name>
    <dbReference type="NCBI Taxonomy" id="4465"/>
    <lineage>
        <taxon>Eukaryota</taxon>
        <taxon>Viridiplantae</taxon>
        <taxon>Streptophyta</taxon>
        <taxon>Embryophyta</taxon>
        <taxon>Tracheophyta</taxon>
        <taxon>Spermatophyta</taxon>
        <taxon>Magnoliopsida</taxon>
        <taxon>Liliopsida</taxon>
        <taxon>Acoraceae</taxon>
        <taxon>Acorus</taxon>
    </lineage>
</organism>
<accession>A0AAV9EDQ9</accession>
<evidence type="ECO:0000256" key="1">
    <source>
        <dbReference type="SAM" id="Phobius"/>
    </source>
</evidence>
<sequence length="178" mass="20203">MKDKRMLVTFNESVTIKHTCPMLMIEAVMDGEKKMEVEPKEWRHEGVRMYLPIITILIILSNTSYQIYLFHNDVKTVHGGGFAFWIEGTIDAPSWTIHLFSPFAAFVVIWLILGFSVAGALYDHVVYGVEDVIFPWRSLTDLPLLVRAVTWVFLVLCFIGYSSALILYSVGKMGAPVV</sequence>
<gene>
    <name evidence="2" type="ORF">QJS10_CPA07g00452</name>
</gene>
<feature type="transmembrane region" description="Helical" evidence="1">
    <location>
        <begin position="103"/>
        <end position="123"/>
    </location>
</feature>
<evidence type="ECO:0000313" key="2">
    <source>
        <dbReference type="EMBL" id="KAK1311893.1"/>
    </source>
</evidence>
<dbReference type="EMBL" id="JAUJYO010000007">
    <property type="protein sequence ID" value="KAK1311893.1"/>
    <property type="molecule type" value="Genomic_DNA"/>
</dbReference>
<keyword evidence="3" id="KW-1185">Reference proteome</keyword>
<feature type="transmembrane region" description="Helical" evidence="1">
    <location>
        <begin position="144"/>
        <end position="168"/>
    </location>
</feature>
<evidence type="ECO:0000313" key="3">
    <source>
        <dbReference type="Proteomes" id="UP001180020"/>
    </source>
</evidence>
<name>A0AAV9EDQ9_ACOCL</name>
<reference evidence="2" key="2">
    <citation type="submission" date="2023-06" db="EMBL/GenBank/DDBJ databases">
        <authorList>
            <person name="Ma L."/>
            <person name="Liu K.-W."/>
            <person name="Li Z."/>
            <person name="Hsiao Y.-Y."/>
            <person name="Qi Y."/>
            <person name="Fu T."/>
            <person name="Tang G."/>
            <person name="Zhang D."/>
            <person name="Sun W.-H."/>
            <person name="Liu D.-K."/>
            <person name="Li Y."/>
            <person name="Chen G.-Z."/>
            <person name="Liu X.-D."/>
            <person name="Liao X.-Y."/>
            <person name="Jiang Y.-T."/>
            <person name="Yu X."/>
            <person name="Hao Y."/>
            <person name="Huang J."/>
            <person name="Zhao X.-W."/>
            <person name="Ke S."/>
            <person name="Chen Y.-Y."/>
            <person name="Wu W.-L."/>
            <person name="Hsu J.-L."/>
            <person name="Lin Y.-F."/>
            <person name="Huang M.-D."/>
            <person name="Li C.-Y."/>
            <person name="Huang L."/>
            <person name="Wang Z.-W."/>
            <person name="Zhao X."/>
            <person name="Zhong W.-Y."/>
            <person name="Peng D.-H."/>
            <person name="Ahmad S."/>
            <person name="Lan S."/>
            <person name="Zhang J.-S."/>
            <person name="Tsai W.-C."/>
            <person name="Van De Peer Y."/>
            <person name="Liu Z.-J."/>
        </authorList>
    </citation>
    <scope>NUCLEOTIDE SEQUENCE</scope>
    <source>
        <strain evidence="2">CP</strain>
        <tissue evidence="2">Leaves</tissue>
    </source>
</reference>
<reference evidence="2" key="1">
    <citation type="journal article" date="2023" name="Nat. Commun.">
        <title>Diploid and tetraploid genomes of Acorus and the evolution of monocots.</title>
        <authorList>
            <person name="Ma L."/>
            <person name="Liu K.W."/>
            <person name="Li Z."/>
            <person name="Hsiao Y.Y."/>
            <person name="Qi Y."/>
            <person name="Fu T."/>
            <person name="Tang G.D."/>
            <person name="Zhang D."/>
            <person name="Sun W.H."/>
            <person name="Liu D.K."/>
            <person name="Li Y."/>
            <person name="Chen G.Z."/>
            <person name="Liu X.D."/>
            <person name="Liao X.Y."/>
            <person name="Jiang Y.T."/>
            <person name="Yu X."/>
            <person name="Hao Y."/>
            <person name="Huang J."/>
            <person name="Zhao X.W."/>
            <person name="Ke S."/>
            <person name="Chen Y.Y."/>
            <person name="Wu W.L."/>
            <person name="Hsu J.L."/>
            <person name="Lin Y.F."/>
            <person name="Huang M.D."/>
            <person name="Li C.Y."/>
            <person name="Huang L."/>
            <person name="Wang Z.W."/>
            <person name="Zhao X."/>
            <person name="Zhong W.Y."/>
            <person name="Peng D.H."/>
            <person name="Ahmad S."/>
            <person name="Lan S."/>
            <person name="Zhang J.S."/>
            <person name="Tsai W.C."/>
            <person name="Van de Peer Y."/>
            <person name="Liu Z.J."/>
        </authorList>
    </citation>
    <scope>NUCLEOTIDE SEQUENCE</scope>
    <source>
        <strain evidence="2">CP</strain>
    </source>
</reference>
<feature type="transmembrane region" description="Helical" evidence="1">
    <location>
        <begin position="49"/>
        <end position="68"/>
    </location>
</feature>
<proteinExistence type="predicted"/>
<dbReference type="Proteomes" id="UP001180020">
    <property type="component" value="Unassembled WGS sequence"/>
</dbReference>
<protein>
    <submittedName>
        <fullName evidence="2">Uncharacterized protein</fullName>
    </submittedName>
</protein>
<keyword evidence="1" id="KW-0472">Membrane</keyword>
<dbReference type="AlphaFoldDB" id="A0AAV9EDQ9"/>
<keyword evidence="1" id="KW-1133">Transmembrane helix</keyword>